<keyword evidence="3" id="KW-0560">Oxidoreductase</keyword>
<dbReference type="Pfam" id="PF12831">
    <property type="entry name" value="FAD_oxidored"/>
    <property type="match status" value="2"/>
</dbReference>
<evidence type="ECO:0000256" key="5">
    <source>
        <dbReference type="ARBA" id="ARBA00023014"/>
    </source>
</evidence>
<keyword evidence="5" id="KW-0411">Iron-sulfur</keyword>
<dbReference type="EMBL" id="QVLV01000004">
    <property type="protein sequence ID" value="RGE62375.1"/>
    <property type="molecule type" value="Genomic_DNA"/>
</dbReference>
<keyword evidence="7" id="KW-1185">Reference proteome</keyword>
<sequence>MEGRGMLLKFKTQNRRESVPFLQPVEELPVYDLIVAGLGTAGVYAALTAAKQGLRVLGIEKLNCCGGTGTAGDVHGYYFGTPGGIYEELDEKVREMESVGYMPVVGLNPEAKKYVCEQALIDSKVEIHYESRVTGVLMEENTVCGIQWIENGEEKTALAKITLDCTGESGICDTIGCRMERGRAFDGQVQPYSVVQPEIVNGLVEFYHYLDCGYMDALDAGQYAKACVDAACLLHYNLEDYRTRRVLGISILLGLREGRRIVGEETVELQDYLEDRMTDHPAFYAYSNLDNHGRDLAFESEGLQDWLVASSLWGINISVPVPLGCCIPKGYEGILAAGRNISIGHDIASCVRQRRDMQKCGEAVGCAAALAIRKGISVREVPYEELKKQLLATGCLKKTDDSGIWDIEEGRWHRTAWLNEAGDIYQGLKSNRPGIAIWSAKRMGKCVEHKLEEWLSDSDRNVARNSALALGIRGNRKALPALRCMAEERDPYVPKTSRKYNQLRGLSAVYLLGRLRDGEAVGILEKIMEHPEDNRGQEYQYDSFIRSQKEYGFQFFTHAVMALSRIAAAHPELSGEITGKIQEAMKGPFFESLLSDTSEDAIYISCVARNMRELIK</sequence>
<dbReference type="Proteomes" id="UP000260812">
    <property type="component" value="Unassembled WGS sequence"/>
</dbReference>
<evidence type="ECO:0000313" key="6">
    <source>
        <dbReference type="EMBL" id="RGE62375.1"/>
    </source>
</evidence>
<keyword evidence="4" id="KW-0408">Iron</keyword>
<dbReference type="GO" id="GO:0051539">
    <property type="term" value="F:4 iron, 4 sulfur cluster binding"/>
    <property type="evidence" value="ECO:0007669"/>
    <property type="project" value="UniProtKB-KW"/>
</dbReference>
<evidence type="ECO:0000256" key="1">
    <source>
        <dbReference type="ARBA" id="ARBA00022485"/>
    </source>
</evidence>
<dbReference type="Gene3D" id="3.50.50.60">
    <property type="entry name" value="FAD/NAD(P)-binding domain"/>
    <property type="match status" value="1"/>
</dbReference>
<evidence type="ECO:0000256" key="3">
    <source>
        <dbReference type="ARBA" id="ARBA00023002"/>
    </source>
</evidence>
<gene>
    <name evidence="6" type="ORF">DXC51_07105</name>
</gene>
<evidence type="ECO:0000313" key="7">
    <source>
        <dbReference type="Proteomes" id="UP000260812"/>
    </source>
</evidence>
<evidence type="ECO:0000256" key="2">
    <source>
        <dbReference type="ARBA" id="ARBA00022723"/>
    </source>
</evidence>
<dbReference type="InterPro" id="IPR036188">
    <property type="entry name" value="FAD/NAD-bd_sf"/>
</dbReference>
<accession>A0A3E3I7G6</accession>
<protein>
    <submittedName>
        <fullName evidence="6">FAD-dependent oxidoreductase</fullName>
    </submittedName>
</protein>
<proteinExistence type="predicted"/>
<reference evidence="6" key="1">
    <citation type="submission" date="2018-08" db="EMBL/GenBank/DDBJ databases">
        <title>A genome reference for cultivated species of the human gut microbiota.</title>
        <authorList>
            <person name="Zou Y."/>
            <person name="Xue W."/>
            <person name="Luo G."/>
        </authorList>
    </citation>
    <scope>NUCLEOTIDE SEQUENCE [LARGE SCALE GENOMIC DNA]</scope>
    <source>
        <strain evidence="6">TF05-5AC</strain>
    </source>
</reference>
<dbReference type="SUPFAM" id="SSF48371">
    <property type="entry name" value="ARM repeat"/>
    <property type="match status" value="1"/>
</dbReference>
<dbReference type="InterPro" id="IPR039650">
    <property type="entry name" value="HdrA-like"/>
</dbReference>
<dbReference type="GO" id="GO:0046872">
    <property type="term" value="F:metal ion binding"/>
    <property type="evidence" value="ECO:0007669"/>
    <property type="project" value="UniProtKB-KW"/>
</dbReference>
<dbReference type="GO" id="GO:0016491">
    <property type="term" value="F:oxidoreductase activity"/>
    <property type="evidence" value="ECO:0007669"/>
    <property type="project" value="UniProtKB-KW"/>
</dbReference>
<dbReference type="InterPro" id="IPR016024">
    <property type="entry name" value="ARM-type_fold"/>
</dbReference>
<dbReference type="AlphaFoldDB" id="A0A3E3I7G6"/>
<dbReference type="SUPFAM" id="SSF51905">
    <property type="entry name" value="FAD/NAD(P)-binding domain"/>
    <property type="match status" value="1"/>
</dbReference>
<comment type="caution">
    <text evidence="6">The sequence shown here is derived from an EMBL/GenBank/DDBJ whole genome shotgun (WGS) entry which is preliminary data.</text>
</comment>
<keyword evidence="1" id="KW-0004">4Fe-4S</keyword>
<evidence type="ECO:0000256" key="4">
    <source>
        <dbReference type="ARBA" id="ARBA00023004"/>
    </source>
</evidence>
<dbReference type="Gene3D" id="1.25.10.10">
    <property type="entry name" value="Leucine-rich Repeat Variant"/>
    <property type="match status" value="1"/>
</dbReference>
<dbReference type="InterPro" id="IPR011989">
    <property type="entry name" value="ARM-like"/>
</dbReference>
<dbReference type="PANTHER" id="PTHR43498">
    <property type="entry name" value="FERREDOXIN:COB-COM HETERODISULFIDE REDUCTASE SUBUNIT A"/>
    <property type="match status" value="1"/>
</dbReference>
<keyword evidence="2" id="KW-0479">Metal-binding</keyword>
<organism evidence="6 7">
    <name type="scientific">Eisenbergiella massiliensis</name>
    <dbReference type="NCBI Taxonomy" id="1720294"/>
    <lineage>
        <taxon>Bacteria</taxon>
        <taxon>Bacillati</taxon>
        <taxon>Bacillota</taxon>
        <taxon>Clostridia</taxon>
        <taxon>Lachnospirales</taxon>
        <taxon>Lachnospiraceae</taxon>
        <taxon>Eisenbergiella</taxon>
    </lineage>
</organism>
<name>A0A3E3I7G6_9FIRM</name>
<dbReference type="PANTHER" id="PTHR43498:SF1">
    <property type="entry name" value="COB--COM HETERODISULFIDE REDUCTASE IRON-SULFUR SUBUNIT A"/>
    <property type="match status" value="1"/>
</dbReference>